<proteinExistence type="predicted"/>
<dbReference type="InterPro" id="IPR010926">
    <property type="entry name" value="Myosin_TH1"/>
</dbReference>
<organism evidence="2 3">
    <name type="scientific">Cervus elaphus hippelaphus</name>
    <name type="common">European red deer</name>
    <dbReference type="NCBI Taxonomy" id="46360"/>
    <lineage>
        <taxon>Eukaryota</taxon>
        <taxon>Metazoa</taxon>
        <taxon>Chordata</taxon>
        <taxon>Craniata</taxon>
        <taxon>Vertebrata</taxon>
        <taxon>Euteleostomi</taxon>
        <taxon>Mammalia</taxon>
        <taxon>Eutheria</taxon>
        <taxon>Laurasiatheria</taxon>
        <taxon>Artiodactyla</taxon>
        <taxon>Ruminantia</taxon>
        <taxon>Pecora</taxon>
        <taxon>Cervidae</taxon>
        <taxon>Cervinae</taxon>
        <taxon>Cervus</taxon>
    </lineage>
</organism>
<dbReference type="Proteomes" id="UP000242450">
    <property type="component" value="Chromosome 5"/>
</dbReference>
<feature type="non-terminal residue" evidence="2">
    <location>
        <position position="130"/>
    </location>
</feature>
<evidence type="ECO:0000259" key="1">
    <source>
        <dbReference type="PROSITE" id="PS51757"/>
    </source>
</evidence>
<name>A0A212DBC7_CEREH</name>
<dbReference type="PROSITE" id="PS51757">
    <property type="entry name" value="TH1"/>
    <property type="match status" value="1"/>
</dbReference>
<dbReference type="GO" id="GO:0003774">
    <property type="term" value="F:cytoskeletal motor activity"/>
    <property type="evidence" value="ECO:0007669"/>
    <property type="project" value="InterPro"/>
</dbReference>
<keyword evidence="3" id="KW-1185">Reference proteome</keyword>
<sequence>MLESEEQGTRQSAPSPVIRASLGVTVPSLQYGVPVIKYDRRGFKMRQRKLIFTQKAAYVVELAKIKQKIEYPTLKGVSTSSLSDGILVIHVLPADIKQKFCISPGKEGTIVFDTGPEEQIYKDKNGQLTV</sequence>
<protein>
    <recommendedName>
        <fullName evidence="1">TH1 domain-containing protein</fullName>
    </recommendedName>
</protein>
<feature type="domain" description="TH1" evidence="1">
    <location>
        <begin position="1"/>
        <end position="130"/>
    </location>
</feature>
<dbReference type="EMBL" id="MKHE01000005">
    <property type="protein sequence ID" value="OWK15526.1"/>
    <property type="molecule type" value="Genomic_DNA"/>
</dbReference>
<evidence type="ECO:0000313" key="2">
    <source>
        <dbReference type="EMBL" id="OWK15526.1"/>
    </source>
</evidence>
<dbReference type="Pfam" id="PF06017">
    <property type="entry name" value="Myosin_TH1"/>
    <property type="match status" value="1"/>
</dbReference>
<gene>
    <name evidence="2" type="ORF">Celaphus_00000207</name>
</gene>
<accession>A0A212DBC7</accession>
<dbReference type="GO" id="GO:0016459">
    <property type="term" value="C:myosin complex"/>
    <property type="evidence" value="ECO:0007669"/>
    <property type="project" value="InterPro"/>
</dbReference>
<dbReference type="AlphaFoldDB" id="A0A212DBC7"/>
<evidence type="ECO:0000313" key="3">
    <source>
        <dbReference type="Proteomes" id="UP000242450"/>
    </source>
</evidence>
<reference evidence="2 3" key="1">
    <citation type="journal article" date="2018" name="Mol. Genet. Genomics">
        <title>The red deer Cervus elaphus genome CerEla1.0: sequencing, annotating, genes, and chromosomes.</title>
        <authorList>
            <person name="Bana N.A."/>
            <person name="Nyiri A."/>
            <person name="Nagy J."/>
            <person name="Frank K."/>
            <person name="Nagy T."/>
            <person name="Steger V."/>
            <person name="Schiller M."/>
            <person name="Lakatos P."/>
            <person name="Sugar L."/>
            <person name="Horn P."/>
            <person name="Barta E."/>
            <person name="Orosz L."/>
        </authorList>
    </citation>
    <scope>NUCLEOTIDE SEQUENCE [LARGE SCALE GENOMIC DNA]</scope>
    <source>
        <strain evidence="2">Hungarian</strain>
    </source>
</reference>
<dbReference type="OrthoDB" id="6108017at2759"/>
<comment type="caution">
    <text evidence="2">The sequence shown here is derived from an EMBL/GenBank/DDBJ whole genome shotgun (WGS) entry which is preliminary data.</text>
</comment>